<proteinExistence type="predicted"/>
<accession>A0A248XD10</accession>
<evidence type="ECO:0000313" key="1">
    <source>
        <dbReference type="EMBL" id="ASW27593.1"/>
    </source>
</evidence>
<sequence>MASKRRLRRKSCEGKQRYPDIPAALAGIRYIKRTYGYSGPMDAYHCKLCGKIHIGHQKGIGSHRPMGRK</sequence>
<protein>
    <submittedName>
        <fullName evidence="1">Uncharacterized protein</fullName>
    </submittedName>
</protein>
<dbReference type="Proteomes" id="UP000223139">
    <property type="component" value="Segment"/>
</dbReference>
<gene>
    <name evidence="1" type="ORF">KPNN53_052</name>
</gene>
<reference evidence="1 2" key="1">
    <citation type="submission" date="2017-07" db="EMBL/GenBank/DDBJ databases">
        <title>Complete Genome Sequence of the Klebsiella phage YMC15/11/N53_KPN_BP.</title>
        <authorList>
            <person name="Jeon J."/>
            <person name="Yong D."/>
            <person name="Lee K."/>
        </authorList>
    </citation>
    <scope>NUCLEOTIDE SEQUENCE [LARGE SCALE GENOMIC DNA]</scope>
</reference>
<organism evidence="1 2">
    <name type="scientific">Klebsiella phage YMC15/11/N53_KPN_BP</name>
    <dbReference type="NCBI Taxonomy" id="2026101"/>
    <lineage>
        <taxon>Viruses</taxon>
        <taxon>Duplodnaviria</taxon>
        <taxon>Heunggongvirae</taxon>
        <taxon>Uroviricota</taxon>
        <taxon>Caudoviricetes</taxon>
        <taxon>Casjensviridae</taxon>
        <taxon>Yonseivirus</taxon>
        <taxon>Yonseivirus N137</taxon>
    </lineage>
</organism>
<dbReference type="EMBL" id="MF476924">
    <property type="protein sequence ID" value="ASW27593.1"/>
    <property type="molecule type" value="Genomic_DNA"/>
</dbReference>
<name>A0A248XD10_9CAUD</name>
<evidence type="ECO:0000313" key="2">
    <source>
        <dbReference type="Proteomes" id="UP000223139"/>
    </source>
</evidence>